<dbReference type="RefSeq" id="WP_207822761.1">
    <property type="nucleotide sequence ID" value="NZ_CP062006.1"/>
</dbReference>
<organism evidence="2 3">
    <name type="scientific">Brevundimonas pondensis</name>
    <dbReference type="NCBI Taxonomy" id="2774189"/>
    <lineage>
        <taxon>Bacteria</taxon>
        <taxon>Pseudomonadati</taxon>
        <taxon>Pseudomonadota</taxon>
        <taxon>Alphaproteobacteria</taxon>
        <taxon>Caulobacterales</taxon>
        <taxon>Caulobacteraceae</taxon>
        <taxon>Brevundimonas</taxon>
    </lineage>
</organism>
<keyword evidence="3" id="KW-1185">Reference proteome</keyword>
<evidence type="ECO:0000259" key="1">
    <source>
        <dbReference type="Pfam" id="PF08818"/>
    </source>
</evidence>
<accession>A0ABX7SHS3</accession>
<feature type="domain" description="YdhG-like" evidence="1">
    <location>
        <begin position="25"/>
        <end position="125"/>
    </location>
</feature>
<proteinExistence type="predicted"/>
<protein>
    <submittedName>
        <fullName evidence="2">DUF1801 domain-containing protein</fullName>
    </submittedName>
</protein>
<dbReference type="InterPro" id="IPR014922">
    <property type="entry name" value="YdhG-like"/>
</dbReference>
<sequence>MSEPKTQPTEASVEDFLAAAEPARRREEGRILCALMQEVTGEAPVMWGPSIVGFGRYTYVNTSKKPADWPRMGFSPRKAALTLYLASTSQTEAMLTRLGPHTTSVACLYIKRLDQVDMGVLRDLCVASRDEMNRRYP</sequence>
<reference evidence="2 3" key="1">
    <citation type="submission" date="2020-09" db="EMBL/GenBank/DDBJ databases">
        <title>Brevundimonas sp. LVF1 isolated from an oligotrophic pond in Goettingen, Germany.</title>
        <authorList>
            <person name="Friedrich I."/>
            <person name="Klassen A."/>
            <person name="Neubauer H."/>
            <person name="Schneider D."/>
            <person name="Hertel R."/>
            <person name="Daniel R."/>
        </authorList>
    </citation>
    <scope>NUCLEOTIDE SEQUENCE [LARGE SCALE GENOMIC DNA]</scope>
    <source>
        <strain evidence="2 3">LVF1</strain>
    </source>
</reference>
<gene>
    <name evidence="2" type="ORF">IFE19_12460</name>
</gene>
<dbReference type="Pfam" id="PF08818">
    <property type="entry name" value="DUF1801"/>
    <property type="match status" value="1"/>
</dbReference>
<dbReference type="EMBL" id="CP062006">
    <property type="protein sequence ID" value="QTC86938.1"/>
    <property type="molecule type" value="Genomic_DNA"/>
</dbReference>
<name>A0ABX7SHS3_9CAUL</name>
<evidence type="ECO:0000313" key="3">
    <source>
        <dbReference type="Proteomes" id="UP000663942"/>
    </source>
</evidence>
<dbReference type="Proteomes" id="UP000663942">
    <property type="component" value="Chromosome"/>
</dbReference>
<evidence type="ECO:0000313" key="2">
    <source>
        <dbReference type="EMBL" id="QTC86938.1"/>
    </source>
</evidence>